<reference evidence="1 2" key="1">
    <citation type="submission" date="2021-06" db="EMBL/GenBank/DDBJ databases">
        <authorList>
            <person name="Palmer J.M."/>
        </authorList>
    </citation>
    <scope>NUCLEOTIDE SEQUENCE [LARGE SCALE GENOMIC DNA]</scope>
    <source>
        <strain evidence="1 2">XR_2019</strain>
        <tissue evidence="1">Muscle</tissue>
    </source>
</reference>
<comment type="caution">
    <text evidence="1">The sequence shown here is derived from an EMBL/GenBank/DDBJ whole genome shotgun (WGS) entry which is preliminary data.</text>
</comment>
<keyword evidence="2" id="KW-1185">Reference proteome</keyword>
<gene>
    <name evidence="1" type="ORF">XENORESO_018375</name>
</gene>
<organism evidence="1 2">
    <name type="scientific">Xenotaenia resolanae</name>
    <dbReference type="NCBI Taxonomy" id="208358"/>
    <lineage>
        <taxon>Eukaryota</taxon>
        <taxon>Metazoa</taxon>
        <taxon>Chordata</taxon>
        <taxon>Craniata</taxon>
        <taxon>Vertebrata</taxon>
        <taxon>Euteleostomi</taxon>
        <taxon>Actinopterygii</taxon>
        <taxon>Neopterygii</taxon>
        <taxon>Teleostei</taxon>
        <taxon>Neoteleostei</taxon>
        <taxon>Acanthomorphata</taxon>
        <taxon>Ovalentaria</taxon>
        <taxon>Atherinomorphae</taxon>
        <taxon>Cyprinodontiformes</taxon>
        <taxon>Goodeidae</taxon>
        <taxon>Xenotaenia</taxon>
    </lineage>
</organism>
<evidence type="ECO:0000313" key="2">
    <source>
        <dbReference type="Proteomes" id="UP001444071"/>
    </source>
</evidence>
<sequence>MQRNGYSASGLLHFATSLNAALKRSETDMLAVPPLKREVTRTNRHLLYTTCVETEDNLVSVNLQDDISAQSDDFPAVFLPIRPNSRFKI</sequence>
<accession>A0ABV0VZK4</accession>
<dbReference type="Proteomes" id="UP001444071">
    <property type="component" value="Unassembled WGS sequence"/>
</dbReference>
<protein>
    <submittedName>
        <fullName evidence="1">Uncharacterized protein</fullName>
    </submittedName>
</protein>
<evidence type="ECO:0000313" key="1">
    <source>
        <dbReference type="EMBL" id="MEQ2262651.1"/>
    </source>
</evidence>
<name>A0ABV0VZK4_9TELE</name>
<proteinExistence type="predicted"/>
<dbReference type="EMBL" id="JAHRIM010020671">
    <property type="protein sequence ID" value="MEQ2262651.1"/>
    <property type="molecule type" value="Genomic_DNA"/>
</dbReference>